<dbReference type="Proteomes" id="UP000319255">
    <property type="component" value="Unassembled WGS sequence"/>
</dbReference>
<evidence type="ECO:0000256" key="1">
    <source>
        <dbReference type="ARBA" id="ARBA00008898"/>
    </source>
</evidence>
<sequence length="173" mass="18200">MARKEKTTVQAFSPRDLRDALGRFVTGVTVVTTRAEAGPLGMTVNSFASVSLDPPLVLWSPARRSSRFPAFEAAPYFAIHVLSAGQRDLAERFARPGAAFPDIPHETGMGGTPLLDGAVARFECRHAAGHDGGDHLIVVGEVLRLVTADLPPLVFNRGGFTTLGGLEPPGAGG</sequence>
<accession>A0A501WYH8</accession>
<dbReference type="AlphaFoldDB" id="A0A501WYH8"/>
<dbReference type="GO" id="GO:0010181">
    <property type="term" value="F:FMN binding"/>
    <property type="evidence" value="ECO:0007669"/>
    <property type="project" value="InterPro"/>
</dbReference>
<dbReference type="PANTHER" id="PTHR30466:SF11">
    <property type="entry name" value="FLAVIN-DEPENDENT MONOOXYGENASE, REDUCTASE SUBUNIT HSAB"/>
    <property type="match status" value="1"/>
</dbReference>
<keyword evidence="2" id="KW-0560">Oxidoreductase</keyword>
<organism evidence="4 5">
    <name type="scientific">Amaricoccus solimangrovi</name>
    <dbReference type="NCBI Taxonomy" id="2589815"/>
    <lineage>
        <taxon>Bacteria</taxon>
        <taxon>Pseudomonadati</taxon>
        <taxon>Pseudomonadota</taxon>
        <taxon>Alphaproteobacteria</taxon>
        <taxon>Rhodobacterales</taxon>
        <taxon>Paracoccaceae</taxon>
        <taxon>Amaricoccus</taxon>
    </lineage>
</organism>
<comment type="similarity">
    <text evidence="1">Belongs to the non-flavoprotein flavin reductase family.</text>
</comment>
<name>A0A501WYH8_9RHOB</name>
<evidence type="ECO:0000256" key="2">
    <source>
        <dbReference type="ARBA" id="ARBA00023002"/>
    </source>
</evidence>
<dbReference type="GO" id="GO:0042602">
    <property type="term" value="F:riboflavin reductase (NADPH) activity"/>
    <property type="evidence" value="ECO:0007669"/>
    <property type="project" value="TreeGrafter"/>
</dbReference>
<feature type="domain" description="Flavin reductase like" evidence="3">
    <location>
        <begin position="21"/>
        <end position="162"/>
    </location>
</feature>
<evidence type="ECO:0000313" key="5">
    <source>
        <dbReference type="Proteomes" id="UP000319255"/>
    </source>
</evidence>
<dbReference type="Gene3D" id="2.30.110.10">
    <property type="entry name" value="Electron Transport, Fmn-binding Protein, Chain A"/>
    <property type="match status" value="1"/>
</dbReference>
<dbReference type="InterPro" id="IPR002563">
    <property type="entry name" value="Flavin_Rdtase-like_dom"/>
</dbReference>
<gene>
    <name evidence="4" type="ORF">FJM51_03635</name>
</gene>
<dbReference type="InterPro" id="IPR012349">
    <property type="entry name" value="Split_barrel_FMN-bd"/>
</dbReference>
<evidence type="ECO:0000313" key="4">
    <source>
        <dbReference type="EMBL" id="TPE53304.1"/>
    </source>
</evidence>
<proteinExistence type="inferred from homology"/>
<protein>
    <submittedName>
        <fullName evidence="4">Flavin reductase family protein</fullName>
    </submittedName>
</protein>
<dbReference type="SMART" id="SM00903">
    <property type="entry name" value="Flavin_Reduct"/>
    <property type="match status" value="1"/>
</dbReference>
<dbReference type="EMBL" id="VFRP01000002">
    <property type="protein sequence ID" value="TPE53304.1"/>
    <property type="molecule type" value="Genomic_DNA"/>
</dbReference>
<dbReference type="InterPro" id="IPR050268">
    <property type="entry name" value="NADH-dep_flavin_reductase"/>
</dbReference>
<dbReference type="PANTHER" id="PTHR30466">
    <property type="entry name" value="FLAVIN REDUCTASE"/>
    <property type="match status" value="1"/>
</dbReference>
<comment type="caution">
    <text evidence="4">The sequence shown here is derived from an EMBL/GenBank/DDBJ whole genome shotgun (WGS) entry which is preliminary data.</text>
</comment>
<dbReference type="SUPFAM" id="SSF50475">
    <property type="entry name" value="FMN-binding split barrel"/>
    <property type="match status" value="1"/>
</dbReference>
<reference evidence="4 5" key="1">
    <citation type="submission" date="2019-06" db="EMBL/GenBank/DDBJ databases">
        <title>A novel bacterium of genus Amaricoccus, isolated from marine sediment.</title>
        <authorList>
            <person name="Huang H."/>
            <person name="Mo K."/>
            <person name="Hu Y."/>
        </authorList>
    </citation>
    <scope>NUCLEOTIDE SEQUENCE [LARGE SCALE GENOMIC DNA]</scope>
    <source>
        <strain evidence="4 5">HB172011</strain>
    </source>
</reference>
<dbReference type="Pfam" id="PF01613">
    <property type="entry name" value="Flavin_Reduct"/>
    <property type="match status" value="1"/>
</dbReference>
<dbReference type="OrthoDB" id="9792858at2"/>
<keyword evidence="5" id="KW-1185">Reference proteome</keyword>
<evidence type="ECO:0000259" key="3">
    <source>
        <dbReference type="SMART" id="SM00903"/>
    </source>
</evidence>